<dbReference type="InterPro" id="IPR010664">
    <property type="entry name" value="LipoPS_assembly_LptC-rel"/>
</dbReference>
<dbReference type="Gene3D" id="2.60.450.10">
    <property type="entry name" value="Lipopolysaccharide (LPS) transport protein A like domain"/>
    <property type="match status" value="1"/>
</dbReference>
<dbReference type="EMBL" id="CBLY010000006">
    <property type="protein sequence ID" value="CDG34137.1"/>
    <property type="molecule type" value="Genomic_DNA"/>
</dbReference>
<organism evidence="2 4">
    <name type="scientific">Parasaccharibacter apium</name>
    <dbReference type="NCBI Taxonomy" id="1510841"/>
    <lineage>
        <taxon>Bacteria</taxon>
        <taxon>Pseudomonadati</taxon>
        <taxon>Pseudomonadota</taxon>
        <taxon>Alphaproteobacteria</taxon>
        <taxon>Acetobacterales</taxon>
        <taxon>Acetobacteraceae</taxon>
        <taxon>Parasaccharibacter</taxon>
    </lineage>
</organism>
<dbReference type="EMBL" id="LMYI01000007">
    <property type="protein sequence ID" value="POS63084.1"/>
    <property type="molecule type" value="Genomic_DNA"/>
</dbReference>
<comment type="caution">
    <text evidence="2">The sequence shown here is derived from an EMBL/GenBank/DDBJ whole genome shotgun (WGS) entry which is preliminary data.</text>
</comment>
<accession>A0A7U7G6Q5</accession>
<keyword evidence="5" id="KW-1185">Reference proteome</keyword>
<name>A0A7U7G6Q5_9PROT</name>
<dbReference type="GO" id="GO:0015221">
    <property type="term" value="F:lipopolysaccharide transmembrane transporter activity"/>
    <property type="evidence" value="ECO:0007669"/>
    <property type="project" value="InterPro"/>
</dbReference>
<evidence type="ECO:0000313" key="3">
    <source>
        <dbReference type="EMBL" id="POS63084.1"/>
    </source>
</evidence>
<evidence type="ECO:0000256" key="1">
    <source>
        <dbReference type="SAM" id="MobiDB-lite"/>
    </source>
</evidence>
<dbReference type="OrthoDB" id="8441710at2"/>
<sequence>MNAPQPNREDFDPDRLEKTRQLDAMRQESMARRRTPPSAEAMARRSLLLKRAKWGLPGLAMFLLFSVAIWPEINHLIHQNSAILASMRHAHTDSGMMEHAAYHDLDSQDRPYTITSRIARQSEPDRIDMTEPEADILLHNHQWVHARADSGMYLQHEQTLTLNGHVVIYRSDGVLLNSPSADIDLPQQVIATHDWVHAEGPFGTQDAEGAFMDQQTGTLQFLGAGRTDHFEDLSPAPSSPATPKSP</sequence>
<dbReference type="AlphaFoldDB" id="A0A7U7G6Q5"/>
<dbReference type="GO" id="GO:0005886">
    <property type="term" value="C:plasma membrane"/>
    <property type="evidence" value="ECO:0007669"/>
    <property type="project" value="InterPro"/>
</dbReference>
<dbReference type="Pfam" id="PF06835">
    <property type="entry name" value="LptC"/>
    <property type="match status" value="1"/>
</dbReference>
<dbReference type="NCBIfam" id="TIGR04409">
    <property type="entry name" value="LptC_YrbK"/>
    <property type="match status" value="1"/>
</dbReference>
<evidence type="ECO:0000313" key="2">
    <source>
        <dbReference type="EMBL" id="CDG34137.1"/>
    </source>
</evidence>
<reference evidence="2 4" key="1">
    <citation type="journal article" date="2014" name="Genome Biol. Evol.">
        <title>Acetic acid bacteria genomes reveal functional traits for adaptation to life in insect guts.</title>
        <authorList>
            <person name="Chouaia B."/>
            <person name="Gaiarsa S."/>
            <person name="Crotti E."/>
            <person name="Comandatore F."/>
            <person name="Degli Esposti M."/>
            <person name="Ricci I."/>
            <person name="Alma A."/>
            <person name="Favia G."/>
            <person name="Bandi C."/>
            <person name="Daffonchio D."/>
        </authorList>
    </citation>
    <scope>NUCLEOTIDE SEQUENCE [LARGE SCALE GENOMIC DNA]</scope>
    <source>
        <strain evidence="2">AM168</strain>
        <strain evidence="4">AM169</strain>
    </source>
</reference>
<feature type="compositionally biased region" description="Basic and acidic residues" evidence="1">
    <location>
        <begin position="7"/>
        <end position="31"/>
    </location>
</feature>
<gene>
    <name evidence="3" type="primary">lptC</name>
    <name evidence="3" type="ORF">ASQ42_05005</name>
    <name evidence="2" type="ORF">SACS_1399</name>
</gene>
<dbReference type="Proteomes" id="UP000237218">
    <property type="component" value="Unassembled WGS sequence"/>
</dbReference>
<proteinExistence type="predicted"/>
<reference evidence="2 4" key="2">
    <citation type="journal article" date="2014" name="PLoS ONE">
        <title>Evolution of mitochondria reconstructed from the energy metabolism of living bacteria.</title>
        <authorList>
            <person name="Degli Esposti M."/>
            <person name="Chouaia B."/>
            <person name="Comandatore F."/>
            <person name="Crotti E."/>
            <person name="Sassera D."/>
            <person name="Lievens P.M."/>
            <person name="Daffonchio D."/>
            <person name="Bandi C."/>
        </authorList>
    </citation>
    <scope>NUCLEOTIDE SEQUENCE [LARGE SCALE GENOMIC DNA]</scope>
    <source>
        <strain evidence="2">AM168</strain>
        <strain evidence="4">AM169</strain>
    </source>
</reference>
<feature type="region of interest" description="Disordered" evidence="1">
    <location>
        <begin position="1"/>
        <end position="38"/>
    </location>
</feature>
<evidence type="ECO:0000313" key="5">
    <source>
        <dbReference type="Proteomes" id="UP000237218"/>
    </source>
</evidence>
<evidence type="ECO:0000313" key="4">
    <source>
        <dbReference type="Proteomes" id="UP000027590"/>
    </source>
</evidence>
<dbReference type="Proteomes" id="UP000027590">
    <property type="component" value="Unassembled WGS sequence"/>
</dbReference>
<protein>
    <submittedName>
        <fullName evidence="3">LPS export ABC transporter periplasmic protein LptC</fullName>
    </submittedName>
</protein>
<dbReference type="InterPro" id="IPR026265">
    <property type="entry name" value="LptC"/>
</dbReference>
<reference evidence="3 5" key="3">
    <citation type="submission" date="2018-02" db="EMBL/GenBank/DDBJ databases">
        <title>Draft genome sequences of four Parasaccharibacter apium strains isolated from honey bees.</title>
        <authorList>
            <person name="Corby-Harris V.L."/>
            <person name="Anderson K.E."/>
        </authorList>
    </citation>
    <scope>NUCLEOTIDE SEQUENCE [LARGE SCALE GENOMIC DNA]</scope>
    <source>
        <strain evidence="3 5">B8</strain>
    </source>
</reference>
<dbReference type="RefSeq" id="WP_043560612.1">
    <property type="nucleotide sequence ID" value="NZ_CBLY010000006.1"/>
</dbReference>